<dbReference type="Proteomes" id="UP000193926">
    <property type="component" value="Unassembled WGS sequence"/>
</dbReference>
<organism evidence="1 2">
    <name type="scientific">Marivita geojedonensis</name>
    <dbReference type="NCBI Taxonomy" id="1123756"/>
    <lineage>
        <taxon>Bacteria</taxon>
        <taxon>Pseudomonadati</taxon>
        <taxon>Pseudomonadota</taxon>
        <taxon>Alphaproteobacteria</taxon>
        <taxon>Rhodobacterales</taxon>
        <taxon>Roseobacteraceae</taxon>
        <taxon>Marivita</taxon>
    </lineage>
</organism>
<keyword evidence="2" id="KW-1185">Reference proteome</keyword>
<dbReference type="AlphaFoldDB" id="A0A1X4NR83"/>
<gene>
    <name evidence="1" type="ORF">MGEO_02355</name>
</gene>
<dbReference type="EMBL" id="JFKC01000001">
    <property type="protein sequence ID" value="OSQ53401.1"/>
    <property type="molecule type" value="Genomic_DNA"/>
</dbReference>
<comment type="caution">
    <text evidence="1">The sequence shown here is derived from an EMBL/GenBank/DDBJ whole genome shotgun (WGS) entry which is preliminary data.</text>
</comment>
<accession>A0A1X4NR83</accession>
<evidence type="ECO:0000313" key="2">
    <source>
        <dbReference type="Proteomes" id="UP000193926"/>
    </source>
</evidence>
<dbReference type="Gene3D" id="3.30.1360.120">
    <property type="entry name" value="Probable tRNA modification gtpase trme, domain 1"/>
    <property type="match status" value="1"/>
</dbReference>
<dbReference type="OrthoDB" id="7356349at2"/>
<proteinExistence type="predicted"/>
<dbReference type="STRING" id="1123756.MGEO_02355"/>
<evidence type="ECO:0000313" key="1">
    <source>
        <dbReference type="EMBL" id="OSQ53401.1"/>
    </source>
</evidence>
<evidence type="ECO:0008006" key="3">
    <source>
        <dbReference type="Google" id="ProtNLM"/>
    </source>
</evidence>
<dbReference type="InterPro" id="IPR027266">
    <property type="entry name" value="TrmE/GcvT-like"/>
</dbReference>
<dbReference type="RefSeq" id="WP_085635075.1">
    <property type="nucleotide sequence ID" value="NZ_JFKC01000001.1"/>
</dbReference>
<name>A0A1X4NR83_9RHOB</name>
<sequence>MHDLTPLCALGGAEPHTDKVAGVTLTETPGHTLASVAARLGQEDACTKHLGTLLGSEAPGVGSWVRSEPISAFWTGPDQWMLSAPYDTHEDLAAQLTAHFGATAAITEQTDAWVWFDMQGDGVEQVMQLCANIDIEKMPVGAAARSVIHYMGVYVLRSAPDALTILGGRSSAGSLHHALLTAMRSAL</sequence>
<reference evidence="1 2" key="1">
    <citation type="submission" date="2014-03" db="EMBL/GenBank/DDBJ databases">
        <title>The draft genome sequence of Marivita geojedonensis KCTC 23882.</title>
        <authorList>
            <person name="Lai Q."/>
            <person name="Shao Z."/>
        </authorList>
    </citation>
    <scope>NUCLEOTIDE SEQUENCE [LARGE SCALE GENOMIC DNA]</scope>
    <source>
        <strain evidence="1 2">DPG-138</strain>
    </source>
</reference>
<dbReference type="Gene3D" id="3.30.70.1520">
    <property type="entry name" value="Heterotetrameric sarcosine oxidase"/>
    <property type="match status" value="1"/>
</dbReference>
<dbReference type="SUPFAM" id="SSF103025">
    <property type="entry name" value="Folate-binding domain"/>
    <property type="match status" value="1"/>
</dbReference>
<protein>
    <recommendedName>
        <fullName evidence="3">Sarcosine oxidase subunit gamma</fullName>
    </recommendedName>
</protein>